<evidence type="ECO:0000313" key="2">
    <source>
        <dbReference type="EMBL" id="MDR8525043.1"/>
    </source>
</evidence>
<organism evidence="2 4">
    <name type="scientific">Shewanella fidelis</name>
    <dbReference type="NCBI Taxonomy" id="173509"/>
    <lineage>
        <taxon>Bacteria</taxon>
        <taxon>Pseudomonadati</taxon>
        <taxon>Pseudomonadota</taxon>
        <taxon>Gammaproteobacteria</taxon>
        <taxon>Alteromonadales</taxon>
        <taxon>Shewanellaceae</taxon>
        <taxon>Shewanella</taxon>
    </lineage>
</organism>
<gene>
    <name evidence="2" type="ORF">OS133_15580</name>
    <name evidence="3" type="ORF">OS134_03440</name>
</gene>
<evidence type="ECO:0008006" key="6">
    <source>
        <dbReference type="Google" id="ProtNLM"/>
    </source>
</evidence>
<dbReference type="EMBL" id="JAPMLD010000001">
    <property type="protein sequence ID" value="MDW4823125.1"/>
    <property type="molecule type" value="Genomic_DNA"/>
</dbReference>
<feature type="signal peptide" evidence="1">
    <location>
        <begin position="1"/>
        <end position="23"/>
    </location>
</feature>
<keyword evidence="5" id="KW-1185">Reference proteome</keyword>
<protein>
    <recommendedName>
        <fullName evidence="6">Orphan protein</fullName>
    </recommendedName>
</protein>
<evidence type="ECO:0000256" key="1">
    <source>
        <dbReference type="SAM" id="SignalP"/>
    </source>
</evidence>
<accession>A0AAW8NPC7</accession>
<evidence type="ECO:0000313" key="4">
    <source>
        <dbReference type="Proteomes" id="UP001259340"/>
    </source>
</evidence>
<sequence>MKWKTYIKALFIAPFAITPIAQAQQPTDVLGLQLEMTPNEVVQLLKIQTSSKVTVGNLNNPIPTDFTAAAAEIADEYQQKYSHIPTEQRELLIKQVQQLRLTNEIKEISCSDKACDTAFLQANNIVWFIARFTDDGKLGNLSIRQNVAKLNAKTQKGLEEKYHPEEVWGDISQHRSASLNRLSKNAENLTIKLKNYPNEKRIEYKLYDYSLFDDVTTKEQALIDKFDKSL</sequence>
<proteinExistence type="predicted"/>
<dbReference type="EMBL" id="JAPMLE010000001">
    <property type="protein sequence ID" value="MDR8525043.1"/>
    <property type="molecule type" value="Genomic_DNA"/>
</dbReference>
<reference evidence="2" key="2">
    <citation type="submission" date="2022-11" db="EMBL/GenBank/DDBJ databases">
        <title>Prophages regulate Shewanella fidelis motility and biofilm formation: implications for gut colonization dynamics in Ciona robusta.</title>
        <authorList>
            <person name="Natarajan O."/>
            <person name="Gibboney S.L."/>
            <person name="Young M.N."/>
            <person name="Lim S.J."/>
            <person name="Pluta N."/>
            <person name="Atkinson C.G.F."/>
            <person name="Leigh B.A."/>
            <person name="Liberti A."/>
            <person name="Kees E."/>
            <person name="Breitbart M."/>
            <person name="Gralnick J."/>
            <person name="Dishaw L.J."/>
        </authorList>
    </citation>
    <scope>NUCLEOTIDE SEQUENCE</scope>
    <source>
        <strain evidence="2">3313</strain>
    </source>
</reference>
<evidence type="ECO:0000313" key="5">
    <source>
        <dbReference type="Proteomes" id="UP001271263"/>
    </source>
</evidence>
<keyword evidence="1" id="KW-0732">Signal</keyword>
<name>A0AAW8NPC7_9GAMM</name>
<feature type="chain" id="PRO_5043532812" description="Orphan protein" evidence="1">
    <location>
        <begin position="24"/>
        <end position="230"/>
    </location>
</feature>
<dbReference type="Proteomes" id="UP001271263">
    <property type="component" value="Unassembled WGS sequence"/>
</dbReference>
<dbReference type="RefSeq" id="WP_310655363.1">
    <property type="nucleotide sequence ID" value="NZ_JAPMLA010000002.1"/>
</dbReference>
<dbReference type="AlphaFoldDB" id="A0AAW8NPC7"/>
<dbReference type="Proteomes" id="UP001259340">
    <property type="component" value="Unassembled WGS sequence"/>
</dbReference>
<reference evidence="3 5" key="1">
    <citation type="journal article" date="2022" name="bioRxiv">
        <title>Prophages regulate Shewanella fidelis 3313 motility and biofilm formation: implications for gut colonization dynamics in Ciona robusta.</title>
        <authorList>
            <person name="Natarajan O."/>
            <person name="Gibboney S.L."/>
            <person name="Young M.N."/>
            <person name="Lim S.J."/>
            <person name="Pluta N."/>
            <person name="Atkinson C.G."/>
            <person name="Leigh B.A."/>
            <person name="Liberti A."/>
            <person name="Kees E.D."/>
            <person name="Breitbart M."/>
            <person name="Gralnick J.A."/>
            <person name="Dishaw L.J."/>
        </authorList>
    </citation>
    <scope>NUCLEOTIDE SEQUENCE [LARGE SCALE GENOMIC DNA]</scope>
    <source>
        <strain evidence="3 5">JG4066</strain>
    </source>
</reference>
<evidence type="ECO:0000313" key="3">
    <source>
        <dbReference type="EMBL" id="MDW4823125.1"/>
    </source>
</evidence>
<comment type="caution">
    <text evidence="2">The sequence shown here is derived from an EMBL/GenBank/DDBJ whole genome shotgun (WGS) entry which is preliminary data.</text>
</comment>